<dbReference type="SMART" id="SM00228">
    <property type="entry name" value="PDZ"/>
    <property type="match status" value="1"/>
</dbReference>
<feature type="region of interest" description="Disordered" evidence="1">
    <location>
        <begin position="861"/>
        <end position="890"/>
    </location>
</feature>
<dbReference type="SUPFAM" id="SSF49879">
    <property type="entry name" value="SMAD/FHA domain"/>
    <property type="match status" value="1"/>
</dbReference>
<dbReference type="Gene3D" id="2.30.42.10">
    <property type="match status" value="1"/>
</dbReference>
<dbReference type="EMBL" id="JAIWYP010000002">
    <property type="protein sequence ID" value="KAH3869879.1"/>
    <property type="molecule type" value="Genomic_DNA"/>
</dbReference>
<dbReference type="InterPro" id="IPR036034">
    <property type="entry name" value="PDZ_sf"/>
</dbReference>
<dbReference type="CDD" id="cd17116">
    <property type="entry name" value="RA_Radil_like"/>
    <property type="match status" value="1"/>
</dbReference>
<dbReference type="PROSITE" id="PS51126">
    <property type="entry name" value="DILUTE"/>
    <property type="match status" value="1"/>
</dbReference>
<dbReference type="Pfam" id="PF01843">
    <property type="entry name" value="DIL"/>
    <property type="match status" value="1"/>
</dbReference>
<name>A0A9D4RIU8_DREPO</name>
<evidence type="ECO:0000259" key="3">
    <source>
        <dbReference type="PROSITE" id="PS50200"/>
    </source>
</evidence>
<dbReference type="Pfam" id="PF00788">
    <property type="entry name" value="RA"/>
    <property type="match status" value="1"/>
</dbReference>
<evidence type="ECO:0008006" key="7">
    <source>
        <dbReference type="Google" id="ProtNLM"/>
    </source>
</evidence>
<evidence type="ECO:0000259" key="2">
    <source>
        <dbReference type="PROSITE" id="PS50106"/>
    </source>
</evidence>
<protein>
    <recommendedName>
        <fullName evidence="7">Ras-associating and dilute domain-containing protein</fullName>
    </recommendedName>
</protein>
<dbReference type="InterPro" id="IPR001478">
    <property type="entry name" value="PDZ"/>
</dbReference>
<dbReference type="InterPro" id="IPR002710">
    <property type="entry name" value="Dilute_dom"/>
</dbReference>
<dbReference type="PANTHER" id="PTHR16027:SF9">
    <property type="entry name" value="RAS-ASSOCIATING AND DILUTE DOMAIN-CONTAINING PROTEIN"/>
    <property type="match status" value="1"/>
</dbReference>
<evidence type="ECO:0000256" key="1">
    <source>
        <dbReference type="SAM" id="MobiDB-lite"/>
    </source>
</evidence>
<dbReference type="GO" id="GO:0051020">
    <property type="term" value="F:GTPase binding"/>
    <property type="evidence" value="ECO:0007669"/>
    <property type="project" value="TreeGrafter"/>
</dbReference>
<dbReference type="Proteomes" id="UP000828390">
    <property type="component" value="Unassembled WGS sequence"/>
</dbReference>
<gene>
    <name evidence="5" type="ORF">DPMN_033052</name>
</gene>
<dbReference type="SUPFAM" id="SSF50156">
    <property type="entry name" value="PDZ domain-like"/>
    <property type="match status" value="1"/>
</dbReference>
<dbReference type="PANTHER" id="PTHR16027">
    <property type="entry name" value="DILUTE DOMAIN-CONTAINING PROTEIN YPR089W"/>
    <property type="match status" value="1"/>
</dbReference>
<feature type="region of interest" description="Disordered" evidence="1">
    <location>
        <begin position="258"/>
        <end position="278"/>
    </location>
</feature>
<feature type="domain" description="PDZ" evidence="2">
    <location>
        <begin position="1332"/>
        <end position="1417"/>
    </location>
</feature>
<dbReference type="InterPro" id="IPR052072">
    <property type="entry name" value="Vascular_dev_regulator"/>
</dbReference>
<sequence>MVRSDWKRHSMPYDTTFEPPASKISSVDKMLDEAMEAFTSGQTGYGTNQPVPRMRGGQKTCTMGRDRKKCISMIKPDGFELSTDEYTPGVLKVFGESICAGVQYKSVLASCRSTAQELVKQALERFGLPASDYRYYVLCDVVGRYDLSAEDLDRSEDRLEKWERVFSRVLADRDKPLLLQKFWKPIENFGRRYELRRRDDVMDLTDDDDTSGINENARKILISKLRPGAIPLFDATTLARDNTALRLDFKRQERAVPTEGLDQRRMEKSATLKTSSEETNGVIPTKHPFFVNIRGFDVKRDKLVYVIKSKRFTFGNPNLKSHKSKDEYLRFNLFAPDINGVHCCFKVYKLKRSNGATDNVIDRNNYFLELTPLAHNICVNGRNISGKIVVKSGDVLNIGLYYVFLFKDCSKGFDIPLSLPWLDVPETVDTRENGIDGGDMCAPCDEESTSGTESADTSMSERMSLAYQSDKEEELVKYICAIIQQQNTCKTYPLTVAFLFSMCIEHASRKFELRQLKHLFLRILFTIRENVAETAKSLSAGKFSCALLDVSSAATDRDHKLERLLLWISNCVQLLLFLKHTFQLPEMDTVSERGATKGRQNDRKSKKEENAKHALGQLVTGLEEIIMFCFQQSVYTITKALHPVLPALLNSNPFSDANSEQCSMEDVVRMLDTLAEVTHEAMLHESITRQLFTYIFFFTNTNLFNKLVVEESGTQYYQWQSGVRVRANLGQLEDWATRNGLEDEFGQMFERLLAVTELLATSKNTLVKYHWTMMKTHYQPLTSSQLYHMITHYQLGRHMPAIWAPSPEEMDEIRSQDISHLPLSSHPPFALPDNCGLVDLVRTPEDASFWNTLRRLKSLYGSSEDDSDSGFSISNTPRCSSSATNGESSYNQEWIATNGNKDNTDDQDQTYATIQKTRLRIPAKDGLTQWVAKPGTGVCSCAEHTESDDLEHTSLAHDLLMDERRETLETADLYRALHDVKDNSVLKQKSLSQLKASLNVKSIINKSETKEINTPSRYLKNGQVSGNVADCSARTLPRSLQIKYRNLSSGLKAKQLQKRFKQGQSFSVEDLPTQMLTHRPHASFEEAIERGYTSDTPNKNSESISEEESSPTNTSSTSDCNSPNVTIKAPRTPRNGIIRRHKSLVTSVTSSVFSDDVFVDNAKTDSSFQGHHSLPIKFSTFKPISTSEQADSKLSKHRSNLHKLTEVSFDKSTRRSSIELTRDDLYFNHADDTLEQTICSVNVRKSADEDDIGSDDDEASFEDGQELFPGELFTEVNEKTLSAMKRHGSSLNVAPSCENSPNLFAHKSYEKVSEIIGVDENSRRMSPCPMYTVYLQKQDGGLGLALIDGLHTSLRLAGIYIRRIQPDSPAARNGCLQVGDRILAVDGASVIGADYQRTMNMILDAGDTLTLMIARGNESMATKVSVSQV</sequence>
<feature type="compositionally biased region" description="Polar residues" evidence="1">
    <location>
        <begin position="875"/>
        <end position="890"/>
    </location>
</feature>
<reference evidence="5" key="1">
    <citation type="journal article" date="2019" name="bioRxiv">
        <title>The Genome of the Zebra Mussel, Dreissena polymorpha: A Resource for Invasive Species Research.</title>
        <authorList>
            <person name="McCartney M.A."/>
            <person name="Auch B."/>
            <person name="Kono T."/>
            <person name="Mallez S."/>
            <person name="Zhang Y."/>
            <person name="Obille A."/>
            <person name="Becker A."/>
            <person name="Abrahante J.E."/>
            <person name="Garbe J."/>
            <person name="Badalamenti J.P."/>
            <person name="Herman A."/>
            <person name="Mangelson H."/>
            <person name="Liachko I."/>
            <person name="Sullivan S."/>
            <person name="Sone E.D."/>
            <person name="Koren S."/>
            <person name="Silverstein K.A.T."/>
            <person name="Beckman K.B."/>
            <person name="Gohl D.M."/>
        </authorList>
    </citation>
    <scope>NUCLEOTIDE SEQUENCE</scope>
    <source>
        <strain evidence="5">Duluth1</strain>
        <tissue evidence="5">Whole animal</tissue>
    </source>
</reference>
<dbReference type="SMART" id="SM01132">
    <property type="entry name" value="DIL"/>
    <property type="match status" value="1"/>
</dbReference>
<feature type="compositionally biased region" description="Basic and acidic residues" evidence="1">
    <location>
        <begin position="258"/>
        <end position="270"/>
    </location>
</feature>
<reference evidence="5" key="2">
    <citation type="submission" date="2020-11" db="EMBL/GenBank/DDBJ databases">
        <authorList>
            <person name="McCartney M.A."/>
            <person name="Auch B."/>
            <person name="Kono T."/>
            <person name="Mallez S."/>
            <person name="Becker A."/>
            <person name="Gohl D.M."/>
            <person name="Silverstein K.A.T."/>
            <person name="Koren S."/>
            <person name="Bechman K.B."/>
            <person name="Herman A."/>
            <person name="Abrahante J.E."/>
            <person name="Garbe J."/>
        </authorList>
    </citation>
    <scope>NUCLEOTIDE SEQUENCE</scope>
    <source>
        <strain evidence="5">Duluth1</strain>
        <tissue evidence="5">Whole animal</tissue>
    </source>
</reference>
<evidence type="ECO:0000313" key="5">
    <source>
        <dbReference type="EMBL" id="KAH3869879.1"/>
    </source>
</evidence>
<accession>A0A9D4RIU8</accession>
<feature type="compositionally biased region" description="Polar residues" evidence="1">
    <location>
        <begin position="41"/>
        <end position="50"/>
    </location>
</feature>
<dbReference type="GO" id="GO:0007165">
    <property type="term" value="P:signal transduction"/>
    <property type="evidence" value="ECO:0007669"/>
    <property type="project" value="InterPro"/>
</dbReference>
<dbReference type="SUPFAM" id="SSF54236">
    <property type="entry name" value="Ubiquitin-like"/>
    <property type="match status" value="1"/>
</dbReference>
<feature type="compositionally biased region" description="Low complexity" evidence="1">
    <location>
        <begin position="1110"/>
        <end position="1124"/>
    </location>
</feature>
<dbReference type="InterPro" id="IPR000159">
    <property type="entry name" value="RA_dom"/>
</dbReference>
<evidence type="ECO:0000313" key="6">
    <source>
        <dbReference type="Proteomes" id="UP000828390"/>
    </source>
</evidence>
<evidence type="ECO:0000259" key="4">
    <source>
        <dbReference type="PROSITE" id="PS51126"/>
    </source>
</evidence>
<feature type="domain" description="Ras-associating" evidence="3">
    <location>
        <begin position="87"/>
        <end position="200"/>
    </location>
</feature>
<dbReference type="SMART" id="SM00314">
    <property type="entry name" value="RA"/>
    <property type="match status" value="1"/>
</dbReference>
<dbReference type="Gene3D" id="2.60.200.20">
    <property type="match status" value="1"/>
</dbReference>
<organism evidence="5 6">
    <name type="scientific">Dreissena polymorpha</name>
    <name type="common">Zebra mussel</name>
    <name type="synonym">Mytilus polymorpha</name>
    <dbReference type="NCBI Taxonomy" id="45954"/>
    <lineage>
        <taxon>Eukaryota</taxon>
        <taxon>Metazoa</taxon>
        <taxon>Spiralia</taxon>
        <taxon>Lophotrochozoa</taxon>
        <taxon>Mollusca</taxon>
        <taxon>Bivalvia</taxon>
        <taxon>Autobranchia</taxon>
        <taxon>Heteroconchia</taxon>
        <taxon>Euheterodonta</taxon>
        <taxon>Imparidentia</taxon>
        <taxon>Neoheterodontei</taxon>
        <taxon>Myida</taxon>
        <taxon>Dreissenoidea</taxon>
        <taxon>Dreissenidae</taxon>
        <taxon>Dreissena</taxon>
    </lineage>
</organism>
<dbReference type="InterPro" id="IPR008984">
    <property type="entry name" value="SMAD_FHA_dom_sf"/>
</dbReference>
<dbReference type="PROSITE" id="PS50106">
    <property type="entry name" value="PDZ"/>
    <property type="match status" value="1"/>
</dbReference>
<comment type="caution">
    <text evidence="5">The sequence shown here is derived from an EMBL/GenBank/DDBJ whole genome shotgun (WGS) entry which is preliminary data.</text>
</comment>
<dbReference type="Pfam" id="PF00595">
    <property type="entry name" value="PDZ"/>
    <property type="match status" value="1"/>
</dbReference>
<feature type="domain" description="Dilute" evidence="4">
    <location>
        <begin position="521"/>
        <end position="816"/>
    </location>
</feature>
<dbReference type="InterPro" id="IPR029071">
    <property type="entry name" value="Ubiquitin-like_domsf"/>
</dbReference>
<dbReference type="PROSITE" id="PS50200">
    <property type="entry name" value="RA"/>
    <property type="match status" value="1"/>
</dbReference>
<keyword evidence="6" id="KW-1185">Reference proteome</keyword>
<dbReference type="Gene3D" id="3.10.20.90">
    <property type="entry name" value="Phosphatidylinositol 3-kinase Catalytic Subunit, Chain A, domain 1"/>
    <property type="match status" value="1"/>
</dbReference>
<feature type="region of interest" description="Disordered" evidence="1">
    <location>
        <begin position="1090"/>
        <end position="1135"/>
    </location>
</feature>
<proteinExistence type="predicted"/>
<feature type="region of interest" description="Disordered" evidence="1">
    <location>
        <begin position="41"/>
        <end position="61"/>
    </location>
</feature>